<evidence type="ECO:0000313" key="1">
    <source>
        <dbReference type="EMBL" id="EKJ95070.1"/>
    </source>
</evidence>
<name>A0ABP2RPY0_RHILU</name>
<dbReference type="Proteomes" id="UP000017668">
    <property type="component" value="Unassembled WGS sequence"/>
</dbReference>
<keyword evidence="2" id="KW-1185">Reference proteome</keyword>
<evidence type="ECO:0000313" key="2">
    <source>
        <dbReference type="Proteomes" id="UP000017668"/>
    </source>
</evidence>
<dbReference type="EMBL" id="AMQQ01000021">
    <property type="protein sequence ID" value="EKJ95070.1"/>
    <property type="molecule type" value="Genomic_DNA"/>
</dbReference>
<organism evidence="1 2">
    <name type="scientific">Bradyrhizobium lupini HPC(L)</name>
    <dbReference type="NCBI Taxonomy" id="1229491"/>
    <lineage>
        <taxon>Bacteria</taxon>
        <taxon>Pseudomonadati</taxon>
        <taxon>Pseudomonadota</taxon>
        <taxon>Alphaproteobacteria</taxon>
        <taxon>Hyphomicrobiales</taxon>
        <taxon>Nitrobacteraceae</taxon>
        <taxon>Bradyrhizobium</taxon>
    </lineage>
</organism>
<reference evidence="1 2" key="1">
    <citation type="journal article" date="2013" name="Genome Announc.">
        <title>Genome Sequence of Rhizobium lupini HPC(L) Isolated from Saline Desert Soil, Kutch (Gujarat).</title>
        <authorList>
            <person name="Agarwal L."/>
            <person name="Purohit H.J."/>
        </authorList>
    </citation>
    <scope>NUCLEOTIDE SEQUENCE [LARGE SCALE GENOMIC DNA]</scope>
    <source>
        <strain evidence="2">HPC(L)</strain>
    </source>
</reference>
<sequence length="98" mass="11408">MPYLVEILLPVTPAVSDRALETVRFELTNRFGGVTVHDPVSADGLWKDGRKVEQDRILLLEVMTDELDRHWWAQYRQSLETLFSQDEIIVRALSIERL</sequence>
<dbReference type="RefSeq" id="WP_006699013.1">
    <property type="nucleotide sequence ID" value="NZ_AMQQ01000021.1"/>
</dbReference>
<evidence type="ECO:0008006" key="3">
    <source>
        <dbReference type="Google" id="ProtNLM"/>
    </source>
</evidence>
<protein>
    <recommendedName>
        <fullName evidence="3">DUF4286 family protein</fullName>
    </recommendedName>
</protein>
<proteinExistence type="predicted"/>
<gene>
    <name evidence="1" type="ORF">C241_14958</name>
</gene>
<accession>A0ABP2RPY0</accession>
<comment type="caution">
    <text evidence="1">The sequence shown here is derived from an EMBL/GenBank/DDBJ whole genome shotgun (WGS) entry which is preliminary data.</text>
</comment>